<evidence type="ECO:0000259" key="6">
    <source>
        <dbReference type="SMART" id="SM00382"/>
    </source>
</evidence>
<dbReference type="InterPro" id="IPR027417">
    <property type="entry name" value="P-loop_NTPase"/>
</dbReference>
<dbReference type="Proteomes" id="UP001596328">
    <property type="component" value="Unassembled WGS sequence"/>
</dbReference>
<reference evidence="8 9" key="1">
    <citation type="journal article" date="2019" name="Int. J. Syst. Evol. Microbiol.">
        <title>The Global Catalogue of Microorganisms (GCM) 10K type strain sequencing project: providing services to taxonomists for standard genome sequencing and annotation.</title>
        <authorList>
            <consortium name="The Broad Institute Genomics Platform"/>
            <consortium name="The Broad Institute Genome Sequencing Center for Infectious Disease"/>
            <person name="Wu L."/>
            <person name="Ma J."/>
        </authorList>
    </citation>
    <scope>NUCLEOTIDE SEQUENCE [LARGE SCALE GENOMIC DNA]</scope>
    <source>
        <strain evidence="8 9">NBRC 111368</strain>
    </source>
</reference>
<dbReference type="SUPFAM" id="SSF46785">
    <property type="entry name" value="Winged helix' DNA-binding domain"/>
    <property type="match status" value="1"/>
</dbReference>
<feature type="domain" description="AAA+ ATPase" evidence="6">
    <location>
        <begin position="57"/>
        <end position="218"/>
    </location>
</feature>
<keyword evidence="4 5" id="KW-0067">ATP-binding</keyword>
<dbReference type="AlphaFoldDB" id="A0ABD5RWP2"/>
<evidence type="ECO:0000313" key="8">
    <source>
        <dbReference type="EMBL" id="MFC6723854.1"/>
    </source>
</evidence>
<sequence>MSGSGERDPIFSYEDAIFSNEELLDVQHIPSPDRIVGRDEHISKVANVLNPVLFGSPPTNLVIYGKTGTGKSLIARHVVDRLTDEAATEGITVRSARIDCGRRSTETEAVKTLARYFNTENTGVSVPKTGVSTGDYYDRLWSILESECDIAIVVLDEIDKLRSDEILRNLSRAGEDENVTDTYIGIIGVSNKIDYPDTLSERVKSSFRYDDLVFTPYDATELENILQKREDAYVEGVLTDDVIPLCAALSAQEHGDARKAIDIFRHAGRIARDERSKEVSEKHVRAGKKRAEMNRFEELIRGTPTQGKATLLAISLMTQRTDDDTHSTRSVYQAYERIANEIGLDCLSERRVGELLDELDFLNVIRTRRTSRGRGAGMYNEHRLLEDAEVVKQVIVSDSRFSDWSDSAEETL</sequence>
<dbReference type="Gene3D" id="3.40.50.300">
    <property type="entry name" value="P-loop containing nucleotide triphosphate hydrolases"/>
    <property type="match status" value="1"/>
</dbReference>
<evidence type="ECO:0000256" key="2">
    <source>
        <dbReference type="ARBA" id="ARBA00022705"/>
    </source>
</evidence>
<feature type="binding site" evidence="5">
    <location>
        <position position="229"/>
    </location>
    <ligand>
        <name>ATP</name>
        <dbReference type="ChEBI" id="CHEBI:30616"/>
    </ligand>
</feature>
<dbReference type="SMART" id="SM01074">
    <property type="entry name" value="Cdc6_C"/>
    <property type="match status" value="1"/>
</dbReference>
<dbReference type="Pfam" id="PF22703">
    <property type="entry name" value="Cdc6_lid"/>
    <property type="match status" value="1"/>
</dbReference>
<evidence type="ECO:0000256" key="1">
    <source>
        <dbReference type="ARBA" id="ARBA00006184"/>
    </source>
</evidence>
<keyword evidence="3 5" id="KW-0547">Nucleotide-binding</keyword>
<dbReference type="GO" id="GO:0006260">
    <property type="term" value="P:DNA replication"/>
    <property type="evidence" value="ECO:0007669"/>
    <property type="project" value="UniProtKB-UniRule"/>
</dbReference>
<keyword evidence="9" id="KW-1185">Reference proteome</keyword>
<gene>
    <name evidence="8" type="ORF">ACFQE1_05575</name>
</gene>
<evidence type="ECO:0000313" key="9">
    <source>
        <dbReference type="Proteomes" id="UP001596328"/>
    </source>
</evidence>
<proteinExistence type="inferred from homology"/>
<dbReference type="InterPro" id="IPR003593">
    <property type="entry name" value="AAA+_ATPase"/>
</dbReference>
<dbReference type="InterPro" id="IPR050311">
    <property type="entry name" value="ORC1/CDC6"/>
</dbReference>
<evidence type="ECO:0000259" key="7">
    <source>
        <dbReference type="SMART" id="SM01074"/>
    </source>
</evidence>
<dbReference type="Pfam" id="PF13191">
    <property type="entry name" value="AAA_16"/>
    <property type="match status" value="1"/>
</dbReference>
<dbReference type="InterPro" id="IPR041664">
    <property type="entry name" value="AAA_16"/>
</dbReference>
<name>A0ABD5RWP2_9EURY</name>
<dbReference type="InterPro" id="IPR014277">
    <property type="entry name" value="Orc1/Cdc6_arc"/>
</dbReference>
<comment type="similarity">
    <text evidence="1 5">Belongs to the CDC6/cdc18 family.</text>
</comment>
<dbReference type="PANTHER" id="PTHR10763:SF22">
    <property type="entry name" value="ORC1-TYPE DNA REPLICATION PROTEIN"/>
    <property type="match status" value="1"/>
</dbReference>
<dbReference type="NCBIfam" id="TIGR02928">
    <property type="entry name" value="orc1/cdc6 family replication initiation protein"/>
    <property type="match status" value="1"/>
</dbReference>
<dbReference type="Gene3D" id="1.10.10.10">
    <property type="entry name" value="Winged helix-like DNA-binding domain superfamily/Winged helix DNA-binding domain"/>
    <property type="match status" value="1"/>
</dbReference>
<feature type="binding site" evidence="5">
    <location>
        <position position="217"/>
    </location>
    <ligand>
        <name>ATP</name>
        <dbReference type="ChEBI" id="CHEBI:30616"/>
    </ligand>
</feature>
<dbReference type="InterPro" id="IPR055237">
    <property type="entry name" value="Cdc6_lid"/>
</dbReference>
<dbReference type="PANTHER" id="PTHR10763">
    <property type="entry name" value="CELL DIVISION CONTROL PROTEIN 6-RELATED"/>
    <property type="match status" value="1"/>
</dbReference>
<keyword evidence="2 5" id="KW-0235">DNA replication</keyword>
<dbReference type="GO" id="GO:0005524">
    <property type="term" value="F:ATP binding"/>
    <property type="evidence" value="ECO:0007669"/>
    <property type="project" value="UniProtKB-UniRule"/>
</dbReference>
<dbReference type="InterPro" id="IPR036390">
    <property type="entry name" value="WH_DNA-bd_sf"/>
</dbReference>
<dbReference type="Pfam" id="PF09079">
    <property type="entry name" value="WHD_Cdc6"/>
    <property type="match status" value="1"/>
</dbReference>
<protein>
    <recommendedName>
        <fullName evidence="5">ORC1-type DNA replication protein</fullName>
    </recommendedName>
</protein>
<feature type="binding site" evidence="5">
    <location>
        <begin position="69"/>
        <end position="73"/>
    </location>
    <ligand>
        <name>ATP</name>
        <dbReference type="ChEBI" id="CHEBI:30616"/>
    </ligand>
</feature>
<comment type="caution">
    <text evidence="8">The sequence shown here is derived from an EMBL/GenBank/DDBJ whole genome shotgun (WGS) entry which is preliminary data.</text>
</comment>
<dbReference type="SMART" id="SM00382">
    <property type="entry name" value="AAA"/>
    <property type="match status" value="1"/>
</dbReference>
<dbReference type="InterPro" id="IPR036388">
    <property type="entry name" value="WH-like_DNA-bd_sf"/>
</dbReference>
<accession>A0ABD5RWP2</accession>
<organism evidence="8 9">
    <name type="scientific">Halobium palmae</name>
    <dbReference type="NCBI Taxonomy" id="1776492"/>
    <lineage>
        <taxon>Archaea</taxon>
        <taxon>Methanobacteriati</taxon>
        <taxon>Methanobacteriota</taxon>
        <taxon>Stenosarchaea group</taxon>
        <taxon>Halobacteria</taxon>
        <taxon>Halobacteriales</taxon>
        <taxon>Haloferacaceae</taxon>
        <taxon>Halobium</taxon>
    </lineage>
</organism>
<dbReference type="EMBL" id="JBHSWU010000058">
    <property type="protein sequence ID" value="MFC6723854.1"/>
    <property type="molecule type" value="Genomic_DNA"/>
</dbReference>
<dbReference type="Gene3D" id="1.10.8.60">
    <property type="match status" value="1"/>
</dbReference>
<evidence type="ECO:0000256" key="5">
    <source>
        <dbReference type="HAMAP-Rule" id="MF_01407"/>
    </source>
</evidence>
<dbReference type="SUPFAM" id="SSF52540">
    <property type="entry name" value="P-loop containing nucleoside triphosphate hydrolases"/>
    <property type="match status" value="1"/>
</dbReference>
<dbReference type="CDD" id="cd08768">
    <property type="entry name" value="Cdc6_C"/>
    <property type="match status" value="1"/>
</dbReference>
<comment type="function">
    <text evidence="5">Involved in regulation of DNA replication.</text>
</comment>
<dbReference type="InterPro" id="IPR015163">
    <property type="entry name" value="Cdc6_C"/>
</dbReference>
<feature type="domain" description="Cdc6 C-terminal" evidence="7">
    <location>
        <begin position="311"/>
        <end position="395"/>
    </location>
</feature>
<evidence type="ECO:0000256" key="3">
    <source>
        <dbReference type="ARBA" id="ARBA00022741"/>
    </source>
</evidence>
<evidence type="ECO:0000256" key="4">
    <source>
        <dbReference type="ARBA" id="ARBA00022840"/>
    </source>
</evidence>
<dbReference type="HAMAP" id="MF_01407">
    <property type="entry name" value="ORC1_type_DNA_replic_protein"/>
    <property type="match status" value="1"/>
</dbReference>
<dbReference type="FunFam" id="1.10.8.60:FF:000073">
    <property type="entry name" value="ORC1-type DNA replication protein"/>
    <property type="match status" value="1"/>
</dbReference>